<comment type="caution">
    <text evidence="2">The sequence shown here is derived from an EMBL/GenBank/DDBJ whole genome shotgun (WGS) entry which is preliminary data.</text>
</comment>
<protein>
    <submittedName>
        <fullName evidence="2">Uncharacterized protein</fullName>
    </submittedName>
</protein>
<feature type="region of interest" description="Disordered" evidence="1">
    <location>
        <begin position="1"/>
        <end position="25"/>
    </location>
</feature>
<evidence type="ECO:0000313" key="2">
    <source>
        <dbReference type="EMBL" id="KAK3376421.1"/>
    </source>
</evidence>
<name>A0AAE0NA47_9PEZI</name>
<evidence type="ECO:0000313" key="3">
    <source>
        <dbReference type="Proteomes" id="UP001287356"/>
    </source>
</evidence>
<evidence type="ECO:0000256" key="1">
    <source>
        <dbReference type="SAM" id="MobiDB-lite"/>
    </source>
</evidence>
<accession>A0AAE0NA47</accession>
<reference evidence="2" key="1">
    <citation type="journal article" date="2023" name="Mol. Phylogenet. Evol.">
        <title>Genome-scale phylogeny and comparative genomics of the fungal order Sordariales.</title>
        <authorList>
            <person name="Hensen N."/>
            <person name="Bonometti L."/>
            <person name="Westerberg I."/>
            <person name="Brannstrom I.O."/>
            <person name="Guillou S."/>
            <person name="Cros-Aarteil S."/>
            <person name="Calhoun S."/>
            <person name="Haridas S."/>
            <person name="Kuo A."/>
            <person name="Mondo S."/>
            <person name="Pangilinan J."/>
            <person name="Riley R."/>
            <person name="LaButti K."/>
            <person name="Andreopoulos B."/>
            <person name="Lipzen A."/>
            <person name="Chen C."/>
            <person name="Yan M."/>
            <person name="Daum C."/>
            <person name="Ng V."/>
            <person name="Clum A."/>
            <person name="Steindorff A."/>
            <person name="Ohm R.A."/>
            <person name="Martin F."/>
            <person name="Silar P."/>
            <person name="Natvig D.O."/>
            <person name="Lalanne C."/>
            <person name="Gautier V."/>
            <person name="Ament-Velasquez S.L."/>
            <person name="Kruys A."/>
            <person name="Hutchinson M.I."/>
            <person name="Powell A.J."/>
            <person name="Barry K."/>
            <person name="Miller A.N."/>
            <person name="Grigoriev I.V."/>
            <person name="Debuchy R."/>
            <person name="Gladieux P."/>
            <person name="Hiltunen Thoren M."/>
            <person name="Johannesson H."/>
        </authorList>
    </citation>
    <scope>NUCLEOTIDE SEQUENCE</scope>
    <source>
        <strain evidence="2">CBS 958.72</strain>
    </source>
</reference>
<proteinExistence type="predicted"/>
<organism evidence="2 3">
    <name type="scientific">Lasiosphaeria ovina</name>
    <dbReference type="NCBI Taxonomy" id="92902"/>
    <lineage>
        <taxon>Eukaryota</taxon>
        <taxon>Fungi</taxon>
        <taxon>Dikarya</taxon>
        <taxon>Ascomycota</taxon>
        <taxon>Pezizomycotina</taxon>
        <taxon>Sordariomycetes</taxon>
        <taxon>Sordariomycetidae</taxon>
        <taxon>Sordariales</taxon>
        <taxon>Lasiosphaeriaceae</taxon>
        <taxon>Lasiosphaeria</taxon>
    </lineage>
</organism>
<dbReference type="AlphaFoldDB" id="A0AAE0NA47"/>
<dbReference type="Proteomes" id="UP001287356">
    <property type="component" value="Unassembled WGS sequence"/>
</dbReference>
<reference evidence="2" key="2">
    <citation type="submission" date="2023-06" db="EMBL/GenBank/DDBJ databases">
        <authorList>
            <consortium name="Lawrence Berkeley National Laboratory"/>
            <person name="Haridas S."/>
            <person name="Hensen N."/>
            <person name="Bonometti L."/>
            <person name="Westerberg I."/>
            <person name="Brannstrom I.O."/>
            <person name="Guillou S."/>
            <person name="Cros-Aarteil S."/>
            <person name="Calhoun S."/>
            <person name="Kuo A."/>
            <person name="Mondo S."/>
            <person name="Pangilinan J."/>
            <person name="Riley R."/>
            <person name="Labutti K."/>
            <person name="Andreopoulos B."/>
            <person name="Lipzen A."/>
            <person name="Chen C."/>
            <person name="Yanf M."/>
            <person name="Daum C."/>
            <person name="Ng V."/>
            <person name="Clum A."/>
            <person name="Steindorff A."/>
            <person name="Ohm R."/>
            <person name="Martin F."/>
            <person name="Silar P."/>
            <person name="Natvig D."/>
            <person name="Lalanne C."/>
            <person name="Gautier V."/>
            <person name="Ament-Velasquez S.L."/>
            <person name="Kruys A."/>
            <person name="Hutchinson M.I."/>
            <person name="Powell A.J."/>
            <person name="Barry K."/>
            <person name="Miller A.N."/>
            <person name="Grigoriev I.V."/>
            <person name="Debuchy R."/>
            <person name="Gladieux P."/>
            <person name="Thoren M.H."/>
            <person name="Johannesson H."/>
        </authorList>
    </citation>
    <scope>NUCLEOTIDE SEQUENCE</scope>
    <source>
        <strain evidence="2">CBS 958.72</strain>
    </source>
</reference>
<sequence length="562" mass="62732">MDSLTRDTAMAPLSGDTTMAPLSGDTTSSTLTYDTSMLSLTHDTSMLSLTHDTSMLSLTHDMSMLSLTRNTNMPPILRMPNEILGAICAQLCYHCKNTMAGKNRALLLKQTENFVEPGPGHSAEDLVALSQTNKRLGGVAQHYLHHFICLDQPKDEDENDSMLVAAMTLIKRPDLAESVRWIWISHHGMRLGKDNSDLSYISRAASNIYNIRRYIDHTVSDFLVAVLLLRARLANSVVLTGQRINVDTILQSIDPAGGSGCLRALKMLAYIPNKEGRQMNYVRYGCSNLPLAIVKIAPNLESILTGPQTWGEFRVERASLPLKALYLHRQFVGDLIPLSREAVNMQLLRIMTMIAPTIGLRVFVLEVEMPDPFKSLKTDYYNGLEVSLNVLAVRRVLTDLRCESSNTLRKLCLNMPIAFNDFADSSSAPPAVLSTDIFKLSDFQSLESVYLHLDSELYDYMFPRIVTEGQQNPRKDSARDVSSRLPPSLKELHIENHVSEVYELIKSLADAKLAGSFPNLVEVVVPGLHQDKHMGDVRALLVLMGVRLPQDLVDPVHDWDYN</sequence>
<gene>
    <name evidence="2" type="ORF">B0T24DRAFT_699962</name>
</gene>
<dbReference type="EMBL" id="JAULSN010000003">
    <property type="protein sequence ID" value="KAK3376421.1"/>
    <property type="molecule type" value="Genomic_DNA"/>
</dbReference>
<keyword evidence="3" id="KW-1185">Reference proteome</keyword>